<dbReference type="HAMAP" id="MF_00048">
    <property type="entry name" value="UPF0102"/>
    <property type="match status" value="1"/>
</dbReference>
<keyword evidence="4" id="KW-1185">Reference proteome</keyword>
<dbReference type="RefSeq" id="WP_229738594.1">
    <property type="nucleotide sequence ID" value="NZ_BMER01000001.1"/>
</dbReference>
<dbReference type="Proteomes" id="UP000660862">
    <property type="component" value="Unassembled WGS sequence"/>
</dbReference>
<dbReference type="CDD" id="cd20736">
    <property type="entry name" value="PoNe_Nuclease"/>
    <property type="match status" value="1"/>
</dbReference>
<reference evidence="3" key="1">
    <citation type="journal article" date="2014" name="Int. J. Syst. Evol. Microbiol.">
        <title>Complete genome sequence of Corynebacterium casei LMG S-19264T (=DSM 44701T), isolated from a smear-ripened cheese.</title>
        <authorList>
            <consortium name="US DOE Joint Genome Institute (JGI-PGF)"/>
            <person name="Walter F."/>
            <person name="Albersmeier A."/>
            <person name="Kalinowski J."/>
            <person name="Ruckert C."/>
        </authorList>
    </citation>
    <scope>NUCLEOTIDE SEQUENCE</scope>
    <source>
        <strain evidence="3">CGMCC 1.12195</strain>
    </source>
</reference>
<dbReference type="PANTHER" id="PTHR34039">
    <property type="entry name" value="UPF0102 PROTEIN YRAN"/>
    <property type="match status" value="1"/>
</dbReference>
<evidence type="ECO:0000256" key="1">
    <source>
        <dbReference type="ARBA" id="ARBA00006738"/>
    </source>
</evidence>
<dbReference type="GO" id="GO:0003676">
    <property type="term" value="F:nucleic acid binding"/>
    <property type="evidence" value="ECO:0007669"/>
    <property type="project" value="InterPro"/>
</dbReference>
<proteinExistence type="inferred from homology"/>
<dbReference type="Pfam" id="PF02021">
    <property type="entry name" value="UPF0102"/>
    <property type="match status" value="1"/>
</dbReference>
<comment type="similarity">
    <text evidence="1 2">Belongs to the UPF0102 family.</text>
</comment>
<evidence type="ECO:0000313" key="3">
    <source>
        <dbReference type="EMBL" id="GGG80408.1"/>
    </source>
</evidence>
<dbReference type="PANTHER" id="PTHR34039:SF1">
    <property type="entry name" value="UPF0102 PROTEIN YRAN"/>
    <property type="match status" value="1"/>
</dbReference>
<dbReference type="InterPro" id="IPR011335">
    <property type="entry name" value="Restrct_endonuc-II-like"/>
</dbReference>
<dbReference type="Gene3D" id="3.40.1350.10">
    <property type="match status" value="1"/>
</dbReference>
<reference evidence="3" key="2">
    <citation type="submission" date="2020-09" db="EMBL/GenBank/DDBJ databases">
        <authorList>
            <person name="Sun Q."/>
            <person name="Zhou Y."/>
        </authorList>
    </citation>
    <scope>NUCLEOTIDE SEQUENCE</scope>
    <source>
        <strain evidence="3">CGMCC 1.12195</strain>
    </source>
</reference>
<dbReference type="SUPFAM" id="SSF52980">
    <property type="entry name" value="Restriction endonuclease-like"/>
    <property type="match status" value="1"/>
</dbReference>
<organism evidence="3 4">
    <name type="scientific">Parapedobacter pyrenivorans</name>
    <dbReference type="NCBI Taxonomy" id="1305674"/>
    <lineage>
        <taxon>Bacteria</taxon>
        <taxon>Pseudomonadati</taxon>
        <taxon>Bacteroidota</taxon>
        <taxon>Sphingobacteriia</taxon>
        <taxon>Sphingobacteriales</taxon>
        <taxon>Sphingobacteriaceae</taxon>
        <taxon>Parapedobacter</taxon>
    </lineage>
</organism>
<protein>
    <recommendedName>
        <fullName evidence="2">UPF0102 protein GCM10007415_11040</fullName>
    </recommendedName>
</protein>
<dbReference type="InterPro" id="IPR003509">
    <property type="entry name" value="UPF0102_YraN-like"/>
</dbReference>
<name>A0A917HIS0_9SPHI</name>
<accession>A0A917HIS0</accession>
<dbReference type="EMBL" id="BMER01000001">
    <property type="protein sequence ID" value="GGG80408.1"/>
    <property type="molecule type" value="Genomic_DNA"/>
</dbReference>
<evidence type="ECO:0000313" key="4">
    <source>
        <dbReference type="Proteomes" id="UP000660862"/>
    </source>
</evidence>
<dbReference type="NCBIfam" id="TIGR00252">
    <property type="entry name" value="YraN family protein"/>
    <property type="match status" value="1"/>
</dbReference>
<dbReference type="AlphaFoldDB" id="A0A917HIS0"/>
<dbReference type="NCBIfam" id="NF009150">
    <property type="entry name" value="PRK12497.1-3"/>
    <property type="match status" value="1"/>
</dbReference>
<gene>
    <name evidence="3" type="ORF">GCM10007415_11040</name>
</gene>
<dbReference type="InterPro" id="IPR011856">
    <property type="entry name" value="tRNA_endonuc-like_dom_sf"/>
</dbReference>
<comment type="caution">
    <text evidence="3">The sequence shown here is derived from an EMBL/GenBank/DDBJ whole genome shotgun (WGS) entry which is preliminary data.</text>
</comment>
<evidence type="ECO:0000256" key="2">
    <source>
        <dbReference type="HAMAP-Rule" id="MF_00048"/>
    </source>
</evidence>
<sequence>MMPLHLKKGRDGEAAAMQYLQKQGYRIICQNWRYKNLEVDIIAEEDNILVFVEVKTRTSHAYGMPYEFVDYAKQAKLTRAANHYIAAMKHGGEIRFDIVSILYAAESKTYDMRLIRDAFWPD</sequence>